<keyword evidence="6 10" id="KW-0460">Magnesium</keyword>
<dbReference type="InterPro" id="IPR018522">
    <property type="entry name" value="TopoIIA_CS"/>
</dbReference>
<dbReference type="InterPro" id="IPR000565">
    <property type="entry name" value="Topo_IIA_B"/>
</dbReference>
<dbReference type="InterPro" id="IPR006171">
    <property type="entry name" value="TOPRIM_dom"/>
</dbReference>
<dbReference type="Gene3D" id="3.40.50.670">
    <property type="match status" value="2"/>
</dbReference>
<evidence type="ECO:0000256" key="3">
    <source>
        <dbReference type="ARBA" id="ARBA00022723"/>
    </source>
</evidence>
<dbReference type="InterPro" id="IPR034160">
    <property type="entry name" value="TOPRIM_GyrB"/>
</dbReference>
<dbReference type="InterPro" id="IPR013506">
    <property type="entry name" value="Topo_IIA_bsu_dom2"/>
</dbReference>
<comment type="caution">
    <text evidence="12">The sequence shown here is derived from an EMBL/GenBank/DDBJ whole genome shotgun (WGS) entry which is preliminary data.</text>
</comment>
<feature type="binding site" evidence="10">
    <location>
        <position position="498"/>
    </location>
    <ligand>
        <name>Mg(2+)</name>
        <dbReference type="ChEBI" id="CHEBI:18420"/>
        <label>2</label>
    </ligand>
</feature>
<feature type="binding site" evidence="10">
    <location>
        <position position="496"/>
    </location>
    <ligand>
        <name>Mg(2+)</name>
        <dbReference type="ChEBI" id="CHEBI:18420"/>
        <label>2</label>
    </ligand>
</feature>
<evidence type="ECO:0000256" key="7">
    <source>
        <dbReference type="ARBA" id="ARBA00023029"/>
    </source>
</evidence>
<dbReference type="GO" id="GO:0003918">
    <property type="term" value="F:DNA topoisomerase type II (double strand cut, ATP-hydrolyzing) activity"/>
    <property type="evidence" value="ECO:0007669"/>
    <property type="project" value="UniProtKB-UniRule"/>
</dbReference>
<dbReference type="CDD" id="cd16928">
    <property type="entry name" value="HATPase_GyrB-like"/>
    <property type="match status" value="1"/>
</dbReference>
<dbReference type="Pfam" id="PF02518">
    <property type="entry name" value="HATPase_c"/>
    <property type="match status" value="1"/>
</dbReference>
<dbReference type="PANTHER" id="PTHR45866">
    <property type="entry name" value="DNA GYRASE/TOPOISOMERASE SUBUNIT B"/>
    <property type="match status" value="1"/>
</dbReference>
<dbReference type="GO" id="GO:0003677">
    <property type="term" value="F:DNA binding"/>
    <property type="evidence" value="ECO:0007669"/>
    <property type="project" value="UniProtKB-KW"/>
</dbReference>
<evidence type="ECO:0000256" key="10">
    <source>
        <dbReference type="HAMAP-Rule" id="MF_01898"/>
    </source>
</evidence>
<evidence type="ECO:0000256" key="2">
    <source>
        <dbReference type="ARBA" id="ARBA00010708"/>
    </source>
</evidence>
<dbReference type="PRINTS" id="PR01159">
    <property type="entry name" value="DNAGYRASEB"/>
</dbReference>
<keyword evidence="4 10" id="KW-0547">Nucleotide-binding</keyword>
<dbReference type="HAMAP" id="MF_01898">
    <property type="entry name" value="GyrB"/>
    <property type="match status" value="1"/>
</dbReference>
<dbReference type="Proteomes" id="UP000256379">
    <property type="component" value="Unassembled WGS sequence"/>
</dbReference>
<dbReference type="FunFam" id="3.30.565.10:FF:000002">
    <property type="entry name" value="DNA gyrase subunit B"/>
    <property type="match status" value="1"/>
</dbReference>
<feature type="binding site" evidence="10">
    <location>
        <position position="496"/>
    </location>
    <ligand>
        <name>Mg(2+)</name>
        <dbReference type="ChEBI" id="CHEBI:18420"/>
        <label>1</label>
        <note>catalytic</note>
    </ligand>
</feature>
<keyword evidence="7 10" id="KW-0799">Topoisomerase</keyword>
<keyword evidence="13" id="KW-1185">Reference proteome</keyword>
<evidence type="ECO:0000256" key="9">
    <source>
        <dbReference type="ARBA" id="ARBA00023235"/>
    </source>
</evidence>
<comment type="similarity">
    <text evidence="2 10">Belongs to the type II topoisomerase GyrB family.</text>
</comment>
<dbReference type="SUPFAM" id="SSF54211">
    <property type="entry name" value="Ribosomal protein S5 domain 2-like"/>
    <property type="match status" value="1"/>
</dbReference>
<dbReference type="Pfam" id="PF00204">
    <property type="entry name" value="DNA_gyraseB"/>
    <property type="match status" value="1"/>
</dbReference>
<dbReference type="PROSITE" id="PS50880">
    <property type="entry name" value="TOPRIM"/>
    <property type="match status" value="1"/>
</dbReference>
<dbReference type="InterPro" id="IPR013760">
    <property type="entry name" value="Topo_IIA-like_dom_sf"/>
</dbReference>
<dbReference type="PRINTS" id="PR00418">
    <property type="entry name" value="TPI2FAMILY"/>
</dbReference>
<dbReference type="SUPFAM" id="SSF55874">
    <property type="entry name" value="ATPase domain of HSP90 chaperone/DNA topoisomerase II/histidine kinase"/>
    <property type="match status" value="1"/>
</dbReference>
<evidence type="ECO:0000256" key="4">
    <source>
        <dbReference type="ARBA" id="ARBA00022741"/>
    </source>
</evidence>
<dbReference type="EMBL" id="NXLQ01000011">
    <property type="protein sequence ID" value="RDU65692.1"/>
    <property type="molecule type" value="Genomic_DNA"/>
</dbReference>
<comment type="miscellaneous">
    <text evidence="10">Few gyrases are as efficient as E.coli at forming negative supercoils. Not all organisms have 2 type II topoisomerases; in organisms with a single type II topoisomerase this enzyme also has to decatenate newly replicated chromosomes.</text>
</comment>
<dbReference type="GO" id="GO:0006265">
    <property type="term" value="P:DNA topological change"/>
    <property type="evidence" value="ECO:0007669"/>
    <property type="project" value="UniProtKB-UniRule"/>
</dbReference>
<dbReference type="SMART" id="SM00387">
    <property type="entry name" value="HATPase_c"/>
    <property type="match status" value="1"/>
</dbReference>
<dbReference type="NCBIfam" id="NF004189">
    <property type="entry name" value="PRK05644.1"/>
    <property type="match status" value="1"/>
</dbReference>
<dbReference type="GO" id="GO:0005694">
    <property type="term" value="C:chromosome"/>
    <property type="evidence" value="ECO:0007669"/>
    <property type="project" value="InterPro"/>
</dbReference>
<feature type="domain" description="Toprim" evidence="11">
    <location>
        <begin position="417"/>
        <end position="531"/>
    </location>
</feature>
<dbReference type="EC" id="5.6.2.2" evidence="10"/>
<feature type="site" description="Interaction with DNA" evidence="10">
    <location>
        <position position="448"/>
    </location>
</feature>
<reference evidence="12 13" key="1">
    <citation type="submission" date="2018-04" db="EMBL/GenBank/DDBJ databases">
        <title>Novel Campyloabacter and Helicobacter Species and Strains.</title>
        <authorList>
            <person name="Mannion A.J."/>
            <person name="Shen Z."/>
            <person name="Fox J.G."/>
        </authorList>
    </citation>
    <scope>NUCLEOTIDE SEQUENCE [LARGE SCALE GENOMIC DNA]</scope>
    <source>
        <strain evidence="12 13">MIT 17-337</strain>
    </source>
</reference>
<keyword evidence="9 10" id="KW-0413">Isomerase</keyword>
<keyword evidence="10" id="KW-0963">Cytoplasm</keyword>
<dbReference type="Pfam" id="PF01751">
    <property type="entry name" value="Toprim"/>
    <property type="match status" value="1"/>
</dbReference>
<dbReference type="CDD" id="cd03366">
    <property type="entry name" value="TOPRIM_TopoIIA_GyrB"/>
    <property type="match status" value="1"/>
</dbReference>
<dbReference type="InterPro" id="IPR002288">
    <property type="entry name" value="DNA_gyrase_B_C"/>
</dbReference>
<name>A0A3D8IKB0_9HELI</name>
<dbReference type="SUPFAM" id="SSF56719">
    <property type="entry name" value="Type II DNA topoisomerase"/>
    <property type="match status" value="1"/>
</dbReference>
<keyword evidence="3 10" id="KW-0479">Metal-binding</keyword>
<dbReference type="PROSITE" id="PS00177">
    <property type="entry name" value="TOPOISOMERASE_II"/>
    <property type="match status" value="1"/>
</dbReference>
<dbReference type="RefSeq" id="WP_115543098.1">
    <property type="nucleotide sequence ID" value="NZ_NXLQ01000011.1"/>
</dbReference>
<gene>
    <name evidence="10 12" type="primary">gyrB</name>
    <name evidence="12" type="ORF">CQA53_05880</name>
</gene>
<feature type="site" description="Interaction with DNA" evidence="10">
    <location>
        <position position="451"/>
    </location>
</feature>
<dbReference type="InterPro" id="IPR013759">
    <property type="entry name" value="Topo_IIA_B_C"/>
</dbReference>
<evidence type="ECO:0000256" key="6">
    <source>
        <dbReference type="ARBA" id="ARBA00022842"/>
    </source>
</evidence>
<comment type="subunit">
    <text evidence="10">Heterotetramer, composed of two GyrA and two GyrB chains. In the heterotetramer, GyrA contains the active site tyrosine that forms a transient covalent intermediate with DNA, while GyrB binds cofactors and catalyzes ATP hydrolysis.</text>
</comment>
<dbReference type="NCBIfam" id="TIGR01059">
    <property type="entry name" value="gyrB"/>
    <property type="match status" value="1"/>
</dbReference>
<evidence type="ECO:0000259" key="11">
    <source>
        <dbReference type="PROSITE" id="PS50880"/>
    </source>
</evidence>
<keyword evidence="5 10" id="KW-0067">ATP-binding</keyword>
<dbReference type="InterPro" id="IPR036890">
    <property type="entry name" value="HATPase_C_sf"/>
</dbReference>
<dbReference type="NCBIfam" id="NF011501">
    <property type="entry name" value="PRK14939.1"/>
    <property type="match status" value="1"/>
</dbReference>
<sequence length="779" mass="88282">MNDIKNTKEYHAGNIKVLKGLEAVRKRPGMYIGDTNINGLHHMVYEVVDNSIDEAMAGFCNIIDITLTDRGSAIIEDNGRGIPVDMHPTENIPAATVVLTVLHAGGKFDQDTYKVSGGLHGVGVSVVNALSSKLIMTIHKNNKIYRQKFEKGIPTTELEIIGETKKHGTIIEFFPDSEIMEEINFNSETLIKRFKEMAYLTHGITIHFKDERSGIKETFHFEGGLTQFIKDINKGHFVTQIIDFEAKENDTEVEIALAYNEGYEEKVLSFVNNIRTPDGGTHEAGFRAGLSKAILNYIKENSGSKKVNAVAEDVKEGLIAIISTKVIDPQFEGQTKGKLGTSFVKGIVQKLTYEKISKFFEENPNQAKIIMEKIILAANAREAARSARETIRDKNKVSLSTLPGKFADCQSKDPTISEIYLVEGDSAGGSAKGGRDRKNQAILPLKGKILNVEKSRLGVILKSEEIRNMIIAFGCGIGDEFNLEKLRYHKIIIMTDADVDGSHIQTLLMTFFYRYLKDLIKHGYVYIAQPPLYCFEKSKGKNKKEKTYLKDDKAMSEFLIEKGIENFTFRGIGNAELLQILKMIAHYRNLIRDLERRFSVQGIIRFLIEDNAIDAHDLYSLSNKIESYLRNKKFNILKKSIEEFLIKFNVQTNLGLSEITIVKNLFYDKVFQECKSIYGKIKERELEFLEGKDIIACLEEIEESAKKGAELKRYKGLGEMNANELWETTMSPQNRTLIQVKIENDEQADEIFNIFMGDEVEPRRQYIQKHARDVKNLDV</sequence>
<dbReference type="InterPro" id="IPR001241">
    <property type="entry name" value="Topo_IIA"/>
</dbReference>
<dbReference type="AlphaFoldDB" id="A0A3D8IKB0"/>
<dbReference type="FunFam" id="3.40.50.670:FF:000001">
    <property type="entry name" value="DNA topoisomerase 2"/>
    <property type="match status" value="1"/>
</dbReference>
<evidence type="ECO:0000256" key="8">
    <source>
        <dbReference type="ARBA" id="ARBA00023125"/>
    </source>
</evidence>
<dbReference type="Pfam" id="PF00986">
    <property type="entry name" value="DNA_gyraseB_C"/>
    <property type="match status" value="1"/>
</dbReference>
<dbReference type="Gene3D" id="3.30.565.10">
    <property type="entry name" value="Histidine kinase-like ATPase, C-terminal domain"/>
    <property type="match status" value="1"/>
</dbReference>
<dbReference type="CDD" id="cd00822">
    <property type="entry name" value="TopoII_Trans_DNA_gyrase"/>
    <property type="match status" value="1"/>
</dbReference>
<keyword evidence="8" id="KW-0238">DNA-binding</keyword>
<dbReference type="InterPro" id="IPR014721">
    <property type="entry name" value="Ribsml_uS5_D2-typ_fold_subgr"/>
</dbReference>
<comment type="subcellular location">
    <subcellularLocation>
        <location evidence="10">Cytoplasm</location>
    </subcellularLocation>
</comment>
<proteinExistence type="inferred from homology"/>
<accession>A0A3D8IKB0</accession>
<dbReference type="GO" id="GO:0006261">
    <property type="term" value="P:DNA-templated DNA replication"/>
    <property type="evidence" value="ECO:0007669"/>
    <property type="project" value="UniProtKB-UniRule"/>
</dbReference>
<dbReference type="GO" id="GO:0046872">
    <property type="term" value="F:metal ion binding"/>
    <property type="evidence" value="ECO:0007669"/>
    <property type="project" value="UniProtKB-KW"/>
</dbReference>
<feature type="binding site" evidence="10">
    <location>
        <position position="423"/>
    </location>
    <ligand>
        <name>Mg(2+)</name>
        <dbReference type="ChEBI" id="CHEBI:18420"/>
        <label>1</label>
        <note>catalytic</note>
    </ligand>
</feature>
<evidence type="ECO:0000313" key="13">
    <source>
        <dbReference type="Proteomes" id="UP000256379"/>
    </source>
</evidence>
<dbReference type="GO" id="GO:0005737">
    <property type="term" value="C:cytoplasm"/>
    <property type="evidence" value="ECO:0007669"/>
    <property type="project" value="UniProtKB-SubCell"/>
</dbReference>
<comment type="cofactor">
    <cofactor evidence="10">
        <name>Mg(2+)</name>
        <dbReference type="ChEBI" id="CHEBI:18420"/>
    </cofactor>
    <cofactor evidence="10">
        <name>Mn(2+)</name>
        <dbReference type="ChEBI" id="CHEBI:29035"/>
    </cofactor>
    <cofactor evidence="10">
        <name>Ca(2+)</name>
        <dbReference type="ChEBI" id="CHEBI:29108"/>
    </cofactor>
    <text evidence="10">Binds two Mg(2+) per subunit. The magnesium ions form salt bridges with both the protein and the DNA. Can also accept other divalent metal cations, such as Mn(2+) or Ca(2+).</text>
</comment>
<comment type="catalytic activity">
    <reaction evidence="1 10">
        <text>ATP-dependent breakage, passage and rejoining of double-stranded DNA.</text>
        <dbReference type="EC" id="5.6.2.2"/>
    </reaction>
</comment>
<evidence type="ECO:0000313" key="12">
    <source>
        <dbReference type="EMBL" id="RDU65692.1"/>
    </source>
</evidence>
<dbReference type="PANTHER" id="PTHR45866:SF1">
    <property type="entry name" value="DNA GYRASE SUBUNIT B, MITOCHONDRIAL"/>
    <property type="match status" value="1"/>
</dbReference>
<comment type="function">
    <text evidence="10">A type II topoisomerase that negatively supercoils closed circular double-stranded (ds) DNA in an ATP-dependent manner to modulate DNA topology and maintain chromosomes in an underwound state. Negative supercoiling favors strand separation, and DNA replication, transcription, recombination and repair, all of which involve strand separation. Also able to catalyze the interconversion of other topological isomers of dsDNA rings, including catenanes and knotted rings. Type II topoisomerases break and join 2 DNA strands simultaneously in an ATP-dependent manner.</text>
</comment>
<dbReference type="SMART" id="SM00433">
    <property type="entry name" value="TOP2c"/>
    <property type="match status" value="1"/>
</dbReference>
<protein>
    <recommendedName>
        <fullName evidence="10">DNA gyrase subunit B</fullName>
        <ecNumber evidence="10">5.6.2.2</ecNumber>
    </recommendedName>
</protein>
<dbReference type="InterPro" id="IPR003594">
    <property type="entry name" value="HATPase_dom"/>
</dbReference>
<organism evidence="12 13">
    <name type="scientific">Helicobacter didelphidarum</name>
    <dbReference type="NCBI Taxonomy" id="2040648"/>
    <lineage>
        <taxon>Bacteria</taxon>
        <taxon>Pseudomonadati</taxon>
        <taxon>Campylobacterota</taxon>
        <taxon>Epsilonproteobacteria</taxon>
        <taxon>Campylobacterales</taxon>
        <taxon>Helicobacteraceae</taxon>
        <taxon>Helicobacter</taxon>
    </lineage>
</organism>
<dbReference type="OrthoDB" id="9802808at2"/>
<dbReference type="InterPro" id="IPR011557">
    <property type="entry name" value="GyrB"/>
</dbReference>
<dbReference type="GO" id="GO:0005524">
    <property type="term" value="F:ATP binding"/>
    <property type="evidence" value="ECO:0007669"/>
    <property type="project" value="UniProtKB-UniRule"/>
</dbReference>
<evidence type="ECO:0000256" key="5">
    <source>
        <dbReference type="ARBA" id="ARBA00022840"/>
    </source>
</evidence>
<dbReference type="Gene3D" id="3.30.230.10">
    <property type="match status" value="1"/>
</dbReference>
<dbReference type="InterPro" id="IPR020568">
    <property type="entry name" value="Ribosomal_Su5_D2-typ_SF"/>
</dbReference>
<evidence type="ECO:0000256" key="1">
    <source>
        <dbReference type="ARBA" id="ARBA00000185"/>
    </source>
</evidence>